<feature type="transmembrane region" description="Helical" evidence="8">
    <location>
        <begin position="137"/>
        <end position="157"/>
    </location>
</feature>
<feature type="transmembrane region" description="Helical" evidence="8">
    <location>
        <begin position="12"/>
        <end position="36"/>
    </location>
</feature>
<feature type="transmembrane region" description="Helical" evidence="8">
    <location>
        <begin position="169"/>
        <end position="186"/>
    </location>
</feature>
<protein>
    <submittedName>
        <fullName evidence="9">Branched-chain amino acid ABC transporter permease</fullName>
    </submittedName>
</protein>
<feature type="transmembrane region" description="Helical" evidence="8">
    <location>
        <begin position="48"/>
        <end position="67"/>
    </location>
</feature>
<name>A0A6P1T5F6_9RHOB</name>
<evidence type="ECO:0000256" key="2">
    <source>
        <dbReference type="ARBA" id="ARBA00010735"/>
    </source>
</evidence>
<dbReference type="AlphaFoldDB" id="A0A6P1T5F6"/>
<keyword evidence="10" id="KW-1185">Reference proteome</keyword>
<dbReference type="GO" id="GO:1903785">
    <property type="term" value="P:L-valine transmembrane transport"/>
    <property type="evidence" value="ECO:0007669"/>
    <property type="project" value="TreeGrafter"/>
</dbReference>
<feature type="transmembrane region" description="Helical" evidence="8">
    <location>
        <begin position="73"/>
        <end position="95"/>
    </location>
</feature>
<proteinExistence type="inferred from homology"/>
<keyword evidence="4" id="KW-1003">Cell membrane</keyword>
<evidence type="ECO:0000256" key="6">
    <source>
        <dbReference type="ARBA" id="ARBA00022989"/>
    </source>
</evidence>
<dbReference type="KEGG" id="amaq:GO499_18315"/>
<dbReference type="EMBL" id="CP046620">
    <property type="protein sequence ID" value="QHQ36995.1"/>
    <property type="molecule type" value="Genomic_DNA"/>
</dbReference>
<evidence type="ECO:0000256" key="8">
    <source>
        <dbReference type="SAM" id="Phobius"/>
    </source>
</evidence>
<dbReference type="Proteomes" id="UP000464495">
    <property type="component" value="Chromosome"/>
</dbReference>
<gene>
    <name evidence="9" type="ORF">GO499_18315</name>
</gene>
<keyword evidence="7 8" id="KW-0472">Membrane</keyword>
<evidence type="ECO:0000313" key="9">
    <source>
        <dbReference type="EMBL" id="QHQ36995.1"/>
    </source>
</evidence>
<evidence type="ECO:0000256" key="3">
    <source>
        <dbReference type="ARBA" id="ARBA00022448"/>
    </source>
</evidence>
<sequence>MRSASASPFSAFISGYLAGVPFVLVVIPFSLLFGVVATEAGLDIVQTMSMSFLVIAGASQFTALALLKDQAPLLIILATSLAVNMRMAMYSAALVPHIGAAPMWQRALAAYLLVDQSYGVSVQKYERSPEMTVPQKMAYYFGAVMAVCPLWYIFTFVGAVAGTAIPPEYALDFAVPITFLALVAPSLRTVPHIAAAVVSVTAALVFAGVPYSLGLIIAAVLAMFTGALVEIWLEKRV</sequence>
<dbReference type="PANTHER" id="PTHR34979:SF1">
    <property type="entry name" value="INNER MEMBRANE PROTEIN YGAZ"/>
    <property type="match status" value="1"/>
</dbReference>
<accession>A0A6P1T5F6</accession>
<dbReference type="GO" id="GO:0005886">
    <property type="term" value="C:plasma membrane"/>
    <property type="evidence" value="ECO:0007669"/>
    <property type="project" value="UniProtKB-SubCell"/>
</dbReference>
<comment type="similarity">
    <text evidence="2">Belongs to the AzlC family.</text>
</comment>
<evidence type="ECO:0000256" key="7">
    <source>
        <dbReference type="ARBA" id="ARBA00023136"/>
    </source>
</evidence>
<keyword evidence="6 8" id="KW-1133">Transmembrane helix</keyword>
<comment type="subcellular location">
    <subcellularLocation>
        <location evidence="1">Cell membrane</location>
        <topology evidence="1">Multi-pass membrane protein</topology>
    </subcellularLocation>
</comment>
<keyword evidence="3" id="KW-0813">Transport</keyword>
<reference evidence="9 10" key="1">
    <citation type="submission" date="2019-12" db="EMBL/GenBank/DDBJ databases">
        <title>Complete genome sequence of Algicella marina strain 9Alg 56(T) isolated from the red alga Tichocarpus crinitus.</title>
        <authorList>
            <person name="Kim S.-G."/>
            <person name="Nedashkovskaya O.I."/>
        </authorList>
    </citation>
    <scope>NUCLEOTIDE SEQUENCE [LARGE SCALE GENOMIC DNA]</scope>
    <source>
        <strain evidence="9 10">9Alg 56</strain>
    </source>
</reference>
<evidence type="ECO:0000313" key="10">
    <source>
        <dbReference type="Proteomes" id="UP000464495"/>
    </source>
</evidence>
<dbReference type="PANTHER" id="PTHR34979">
    <property type="entry name" value="INNER MEMBRANE PROTEIN YGAZ"/>
    <property type="match status" value="1"/>
</dbReference>
<evidence type="ECO:0000256" key="5">
    <source>
        <dbReference type="ARBA" id="ARBA00022692"/>
    </source>
</evidence>
<dbReference type="InterPro" id="IPR011606">
    <property type="entry name" value="Brnchd-chn_aa_trnsp_permease"/>
</dbReference>
<evidence type="ECO:0000256" key="4">
    <source>
        <dbReference type="ARBA" id="ARBA00022475"/>
    </source>
</evidence>
<evidence type="ECO:0000256" key="1">
    <source>
        <dbReference type="ARBA" id="ARBA00004651"/>
    </source>
</evidence>
<keyword evidence="5 8" id="KW-0812">Transmembrane</keyword>
<dbReference type="RefSeq" id="WP_161863537.1">
    <property type="nucleotide sequence ID" value="NZ_CP046620.1"/>
</dbReference>
<dbReference type="Pfam" id="PF03591">
    <property type="entry name" value="AzlC"/>
    <property type="match status" value="1"/>
</dbReference>
<feature type="transmembrane region" description="Helical" evidence="8">
    <location>
        <begin position="215"/>
        <end position="233"/>
    </location>
</feature>
<organism evidence="9 10">
    <name type="scientific">Algicella marina</name>
    <dbReference type="NCBI Taxonomy" id="2683284"/>
    <lineage>
        <taxon>Bacteria</taxon>
        <taxon>Pseudomonadati</taxon>
        <taxon>Pseudomonadota</taxon>
        <taxon>Alphaproteobacteria</taxon>
        <taxon>Rhodobacterales</taxon>
        <taxon>Paracoccaceae</taxon>
        <taxon>Algicella</taxon>
    </lineage>
</organism>